<comment type="function">
    <text evidence="5">Transcriptional regulator of the ttuABCDE tartrate utilization operon.</text>
</comment>
<evidence type="ECO:0000256" key="1">
    <source>
        <dbReference type="ARBA" id="ARBA00009437"/>
    </source>
</evidence>
<gene>
    <name evidence="9" type="ORF">FJQ55_05960</name>
</gene>
<dbReference type="GO" id="GO:0003700">
    <property type="term" value="F:DNA-binding transcription factor activity"/>
    <property type="evidence" value="ECO:0007669"/>
    <property type="project" value="InterPro"/>
</dbReference>
<dbReference type="Pfam" id="PF03466">
    <property type="entry name" value="LysR_substrate"/>
    <property type="match status" value="1"/>
</dbReference>
<keyword evidence="2" id="KW-0805">Transcription regulation</keyword>
<dbReference type="Gene3D" id="3.40.190.290">
    <property type="match status" value="1"/>
</dbReference>
<evidence type="ECO:0000256" key="5">
    <source>
        <dbReference type="ARBA" id="ARBA00054626"/>
    </source>
</evidence>
<dbReference type="InterPro" id="IPR000847">
    <property type="entry name" value="LysR_HTH_N"/>
</dbReference>
<dbReference type="AlphaFoldDB" id="A0A504U5W2"/>
<dbReference type="Gene3D" id="1.10.10.10">
    <property type="entry name" value="Winged helix-like DNA-binding domain superfamily/Winged helix DNA-binding domain"/>
    <property type="match status" value="1"/>
</dbReference>
<keyword evidence="4" id="KW-0804">Transcription</keyword>
<dbReference type="CDD" id="cd08422">
    <property type="entry name" value="PBP2_CrgA_like"/>
    <property type="match status" value="1"/>
</dbReference>
<sequence length="301" mass="33209">MKSLDPLEGVAAFLTVAKHLSFTRAAEDLRMSRATVSAQVQVLETKLGVRLLHRSTRNVVLTEAGSAYVQSLTGILPQIREAERAALSYQEEVVGRLKMTVPPEFAQLHMAPIIAEFLKRNPSVSIDVTFSHRAVNLIEEGYDLAIRGTIVLEPNLITRHLGDSPLVLCAAPEYLERHGAPAEPTDLANHACLHFSGLRWGNVWVLSKDGQTLRVPIVPRYLANDGLTLRDVAVAGAGITLLPMFEIGPEIRDGRLVRVLDRWEIGSVPVHAVYPANKNIASKVRRFTDFLVKTLPKDAYC</sequence>
<dbReference type="SUPFAM" id="SSF46785">
    <property type="entry name" value="Winged helix' DNA-binding domain"/>
    <property type="match status" value="1"/>
</dbReference>
<evidence type="ECO:0000313" key="10">
    <source>
        <dbReference type="Proteomes" id="UP000316429"/>
    </source>
</evidence>
<evidence type="ECO:0000313" key="9">
    <source>
        <dbReference type="EMBL" id="TPP10398.1"/>
    </source>
</evidence>
<accession>A0A504U5W2</accession>
<dbReference type="FunFam" id="1.10.10.10:FF:000001">
    <property type="entry name" value="LysR family transcriptional regulator"/>
    <property type="match status" value="1"/>
</dbReference>
<dbReference type="SUPFAM" id="SSF53850">
    <property type="entry name" value="Periplasmic binding protein-like II"/>
    <property type="match status" value="1"/>
</dbReference>
<evidence type="ECO:0000256" key="7">
    <source>
        <dbReference type="ARBA" id="ARBA00083243"/>
    </source>
</evidence>
<evidence type="ECO:0000256" key="6">
    <source>
        <dbReference type="ARBA" id="ARBA00067332"/>
    </source>
</evidence>
<organism evidence="9 10">
    <name type="scientific">Rhizobium glycinendophyticum</name>
    <dbReference type="NCBI Taxonomy" id="2589807"/>
    <lineage>
        <taxon>Bacteria</taxon>
        <taxon>Pseudomonadati</taxon>
        <taxon>Pseudomonadota</taxon>
        <taxon>Alphaproteobacteria</taxon>
        <taxon>Hyphomicrobiales</taxon>
        <taxon>Rhizobiaceae</taxon>
        <taxon>Rhizobium/Agrobacterium group</taxon>
        <taxon>Rhizobium</taxon>
    </lineage>
</organism>
<reference evidence="9 10" key="1">
    <citation type="submission" date="2019-06" db="EMBL/GenBank/DDBJ databases">
        <title>Rhizobium sp. CL12 isolated from roots of soybean.</title>
        <authorList>
            <person name="Wang C."/>
        </authorList>
    </citation>
    <scope>NUCLEOTIDE SEQUENCE [LARGE SCALE GENOMIC DNA]</scope>
    <source>
        <strain evidence="9 10">CL12</strain>
    </source>
</reference>
<dbReference type="InterPro" id="IPR036390">
    <property type="entry name" value="WH_DNA-bd_sf"/>
</dbReference>
<dbReference type="InterPro" id="IPR036388">
    <property type="entry name" value="WH-like_DNA-bd_sf"/>
</dbReference>
<evidence type="ECO:0000256" key="4">
    <source>
        <dbReference type="ARBA" id="ARBA00023163"/>
    </source>
</evidence>
<proteinExistence type="inferred from homology"/>
<dbReference type="FunFam" id="3.40.190.290:FF:000001">
    <property type="entry name" value="Transcriptional regulator, LysR family"/>
    <property type="match status" value="1"/>
</dbReference>
<dbReference type="InterPro" id="IPR058163">
    <property type="entry name" value="LysR-type_TF_proteobact-type"/>
</dbReference>
<dbReference type="PANTHER" id="PTHR30537:SF35">
    <property type="entry name" value="TRANSCRIPTIONAL REGULATORY PROTEIN"/>
    <property type="match status" value="1"/>
</dbReference>
<dbReference type="InterPro" id="IPR005119">
    <property type="entry name" value="LysR_subst-bd"/>
</dbReference>
<dbReference type="PANTHER" id="PTHR30537">
    <property type="entry name" value="HTH-TYPE TRANSCRIPTIONAL REGULATOR"/>
    <property type="match status" value="1"/>
</dbReference>
<protein>
    <recommendedName>
        <fullName evidence="6">HTH-type transcriptional regulator TtuA</fullName>
    </recommendedName>
    <alternativeName>
        <fullName evidence="7">Tartrate utilization transcriptional regulator</fullName>
    </alternativeName>
</protein>
<dbReference type="OrthoDB" id="9786526at2"/>
<keyword evidence="3" id="KW-0238">DNA-binding</keyword>
<dbReference type="PRINTS" id="PR00039">
    <property type="entry name" value="HTHLYSR"/>
</dbReference>
<dbReference type="Pfam" id="PF00126">
    <property type="entry name" value="HTH_1"/>
    <property type="match status" value="1"/>
</dbReference>
<evidence type="ECO:0000259" key="8">
    <source>
        <dbReference type="PROSITE" id="PS50931"/>
    </source>
</evidence>
<dbReference type="EMBL" id="VFYP01000001">
    <property type="protein sequence ID" value="TPP10398.1"/>
    <property type="molecule type" value="Genomic_DNA"/>
</dbReference>
<feature type="domain" description="HTH lysR-type" evidence="8">
    <location>
        <begin position="5"/>
        <end position="62"/>
    </location>
</feature>
<comment type="caution">
    <text evidence="9">The sequence shown here is derived from an EMBL/GenBank/DDBJ whole genome shotgun (WGS) entry which is preliminary data.</text>
</comment>
<comment type="similarity">
    <text evidence="1">Belongs to the LysR transcriptional regulatory family.</text>
</comment>
<dbReference type="GO" id="GO:0006351">
    <property type="term" value="P:DNA-templated transcription"/>
    <property type="evidence" value="ECO:0007669"/>
    <property type="project" value="TreeGrafter"/>
</dbReference>
<dbReference type="GO" id="GO:0043565">
    <property type="term" value="F:sequence-specific DNA binding"/>
    <property type="evidence" value="ECO:0007669"/>
    <property type="project" value="TreeGrafter"/>
</dbReference>
<name>A0A504U5W2_9HYPH</name>
<dbReference type="RefSeq" id="WP_140826745.1">
    <property type="nucleotide sequence ID" value="NZ_VFYP01000001.1"/>
</dbReference>
<evidence type="ECO:0000256" key="3">
    <source>
        <dbReference type="ARBA" id="ARBA00023125"/>
    </source>
</evidence>
<dbReference type="Proteomes" id="UP000316429">
    <property type="component" value="Unassembled WGS sequence"/>
</dbReference>
<evidence type="ECO:0000256" key="2">
    <source>
        <dbReference type="ARBA" id="ARBA00023015"/>
    </source>
</evidence>
<keyword evidence="10" id="KW-1185">Reference proteome</keyword>
<dbReference type="PROSITE" id="PS50931">
    <property type="entry name" value="HTH_LYSR"/>
    <property type="match status" value="1"/>
</dbReference>